<dbReference type="Proteomes" id="UP001189122">
    <property type="component" value="Unassembled WGS sequence"/>
</dbReference>
<evidence type="ECO:0000256" key="1">
    <source>
        <dbReference type="SAM" id="MobiDB-lite"/>
    </source>
</evidence>
<protein>
    <submittedName>
        <fullName evidence="2">Uncharacterized protein</fullName>
    </submittedName>
</protein>
<dbReference type="AlphaFoldDB" id="A0A7I8IDT3"/>
<keyword evidence="3" id="KW-1185">Reference proteome</keyword>
<sequence>MVEPHLNPPPPTLTSNRLPF</sequence>
<organism evidence="2">
    <name type="scientific">Spirodela intermedia</name>
    <name type="common">Intermediate duckweed</name>
    <dbReference type="NCBI Taxonomy" id="51605"/>
    <lineage>
        <taxon>Eukaryota</taxon>
        <taxon>Viridiplantae</taxon>
        <taxon>Streptophyta</taxon>
        <taxon>Embryophyta</taxon>
        <taxon>Tracheophyta</taxon>
        <taxon>Spermatophyta</taxon>
        <taxon>Magnoliopsida</taxon>
        <taxon>Liliopsida</taxon>
        <taxon>Araceae</taxon>
        <taxon>Lemnoideae</taxon>
        <taxon>Spirodela</taxon>
    </lineage>
</organism>
<proteinExistence type="predicted"/>
<feature type="compositionally biased region" description="Pro residues" evidence="1">
    <location>
        <begin position="1"/>
        <end position="12"/>
    </location>
</feature>
<dbReference type="EMBL" id="CACRZD030000002">
    <property type="protein sequence ID" value="CAA6655819.1"/>
    <property type="molecule type" value="Genomic_DNA"/>
</dbReference>
<evidence type="ECO:0000313" key="2">
    <source>
        <dbReference type="EMBL" id="CAA2616128.1"/>
    </source>
</evidence>
<gene>
    <name evidence="2" type="ORF">SI7747_02002359</name>
</gene>
<name>A0A7I8IDT3_SPIIN</name>
<evidence type="ECO:0000313" key="3">
    <source>
        <dbReference type="Proteomes" id="UP001189122"/>
    </source>
</evidence>
<accession>A0A7I8IDT3</accession>
<feature type="region of interest" description="Disordered" evidence="1">
    <location>
        <begin position="1"/>
        <end position="20"/>
    </location>
</feature>
<dbReference type="EMBL" id="LR743589">
    <property type="protein sequence ID" value="CAA2616128.1"/>
    <property type="molecule type" value="Genomic_DNA"/>
</dbReference>
<reference evidence="2 3" key="1">
    <citation type="submission" date="2019-12" db="EMBL/GenBank/DDBJ databases">
        <authorList>
            <person name="Scholz U."/>
            <person name="Mascher M."/>
            <person name="Fiebig A."/>
        </authorList>
    </citation>
    <scope>NUCLEOTIDE SEQUENCE</scope>
</reference>